<protein>
    <submittedName>
        <fullName evidence="1">Uncharacterized protein</fullName>
    </submittedName>
</protein>
<proteinExistence type="predicted"/>
<dbReference type="Proteomes" id="UP000631114">
    <property type="component" value="Unassembled WGS sequence"/>
</dbReference>
<evidence type="ECO:0000313" key="1">
    <source>
        <dbReference type="EMBL" id="KAF9592366.1"/>
    </source>
</evidence>
<sequence>MHQFQRTRMKYVGHLHQALSVSMHLETEYISFPTVHQIQGTTVILDVLESIEMMALQAATLDLIHQGTVVIVQLMQVIHTVRVSERLSNTREHRQREGRHSVNNLKHLSPTVMRLGMNIVQILRILGNVFDTPHFAYRNGVIPFTITTYTEEADPIPVLTEEANPIPVLASSM</sequence>
<name>A0A835H353_9MAGN</name>
<accession>A0A835H353</accession>
<organism evidence="1 2">
    <name type="scientific">Coptis chinensis</name>
    <dbReference type="NCBI Taxonomy" id="261450"/>
    <lineage>
        <taxon>Eukaryota</taxon>
        <taxon>Viridiplantae</taxon>
        <taxon>Streptophyta</taxon>
        <taxon>Embryophyta</taxon>
        <taxon>Tracheophyta</taxon>
        <taxon>Spermatophyta</taxon>
        <taxon>Magnoliopsida</taxon>
        <taxon>Ranunculales</taxon>
        <taxon>Ranunculaceae</taxon>
        <taxon>Coptidoideae</taxon>
        <taxon>Coptis</taxon>
    </lineage>
</organism>
<gene>
    <name evidence="1" type="ORF">IFM89_014536</name>
</gene>
<dbReference type="AlphaFoldDB" id="A0A835H353"/>
<keyword evidence="2" id="KW-1185">Reference proteome</keyword>
<evidence type="ECO:0000313" key="2">
    <source>
        <dbReference type="Proteomes" id="UP000631114"/>
    </source>
</evidence>
<reference evidence="1 2" key="1">
    <citation type="submission" date="2020-10" db="EMBL/GenBank/DDBJ databases">
        <title>The Coptis chinensis genome and diversification of protoberbering-type alkaloids.</title>
        <authorList>
            <person name="Wang B."/>
            <person name="Shu S."/>
            <person name="Song C."/>
            <person name="Liu Y."/>
        </authorList>
    </citation>
    <scope>NUCLEOTIDE SEQUENCE [LARGE SCALE GENOMIC DNA]</scope>
    <source>
        <strain evidence="1">HL-2020</strain>
        <tissue evidence="1">Leaf</tissue>
    </source>
</reference>
<comment type="caution">
    <text evidence="1">The sequence shown here is derived from an EMBL/GenBank/DDBJ whole genome shotgun (WGS) entry which is preliminary data.</text>
</comment>
<dbReference type="EMBL" id="JADFTS010000008">
    <property type="protein sequence ID" value="KAF9592366.1"/>
    <property type="molecule type" value="Genomic_DNA"/>
</dbReference>